<dbReference type="EMBL" id="RXIC02000019">
    <property type="protein sequence ID" value="KAB1226519.1"/>
    <property type="molecule type" value="Genomic_DNA"/>
</dbReference>
<evidence type="ECO:0000313" key="3">
    <source>
        <dbReference type="Proteomes" id="UP000516437"/>
    </source>
</evidence>
<comment type="caution">
    <text evidence="2">The sequence shown here is derived from an EMBL/GenBank/DDBJ whole genome shotgun (WGS) entry which is preliminary data.</text>
</comment>
<gene>
    <name evidence="2" type="ORF">CJ030_MR1G018146</name>
</gene>
<protein>
    <submittedName>
        <fullName evidence="2">Uncharacterized protein</fullName>
    </submittedName>
</protein>
<reference evidence="2 3" key="1">
    <citation type="journal article" date="2019" name="Plant Biotechnol. J.">
        <title>The red bayberry genome and genetic basis of sex determination.</title>
        <authorList>
            <person name="Jia H.M."/>
            <person name="Jia H.J."/>
            <person name="Cai Q.L."/>
            <person name="Wang Y."/>
            <person name="Zhao H.B."/>
            <person name="Yang W.F."/>
            <person name="Wang G.Y."/>
            <person name="Li Y.H."/>
            <person name="Zhan D.L."/>
            <person name="Shen Y.T."/>
            <person name="Niu Q.F."/>
            <person name="Chang L."/>
            <person name="Qiu J."/>
            <person name="Zhao L."/>
            <person name="Xie H.B."/>
            <person name="Fu W.Y."/>
            <person name="Jin J."/>
            <person name="Li X.W."/>
            <person name="Jiao Y."/>
            <person name="Zhou C.C."/>
            <person name="Tu T."/>
            <person name="Chai C.Y."/>
            <person name="Gao J.L."/>
            <person name="Fan L.J."/>
            <person name="van de Weg E."/>
            <person name="Wang J.Y."/>
            <person name="Gao Z.S."/>
        </authorList>
    </citation>
    <scope>NUCLEOTIDE SEQUENCE [LARGE SCALE GENOMIC DNA]</scope>
    <source>
        <tissue evidence="2">Leaves</tissue>
    </source>
</reference>
<name>A0A6A1WMI6_9ROSI</name>
<evidence type="ECO:0000256" key="1">
    <source>
        <dbReference type="SAM" id="MobiDB-lite"/>
    </source>
</evidence>
<evidence type="ECO:0000313" key="2">
    <source>
        <dbReference type="EMBL" id="KAB1226519.1"/>
    </source>
</evidence>
<organism evidence="2 3">
    <name type="scientific">Morella rubra</name>
    <name type="common">Chinese bayberry</name>
    <dbReference type="NCBI Taxonomy" id="262757"/>
    <lineage>
        <taxon>Eukaryota</taxon>
        <taxon>Viridiplantae</taxon>
        <taxon>Streptophyta</taxon>
        <taxon>Embryophyta</taxon>
        <taxon>Tracheophyta</taxon>
        <taxon>Spermatophyta</taxon>
        <taxon>Magnoliopsida</taxon>
        <taxon>eudicotyledons</taxon>
        <taxon>Gunneridae</taxon>
        <taxon>Pentapetalae</taxon>
        <taxon>rosids</taxon>
        <taxon>fabids</taxon>
        <taxon>Fagales</taxon>
        <taxon>Myricaceae</taxon>
        <taxon>Morella</taxon>
    </lineage>
</organism>
<sequence>MNKRLRTSSQADAKESSAPGLSLDEHTTVIMSRSFVVERHIQLVDFYELRFEDRTLPEIVEQAGWLRSSRGPARREEPAQGTEEQDLGQGSSQGLEGQRPSWVASMMTELTEQMRAIMQPTHEMVGNISSRLSTLELKVVSMDAELKKQVSEVQLALKSVATSAELVALTERVVLLEEHMSDVWAVLHLSDD</sequence>
<keyword evidence="3" id="KW-1185">Reference proteome</keyword>
<feature type="compositionally biased region" description="Low complexity" evidence="1">
    <location>
        <begin position="87"/>
        <end position="98"/>
    </location>
</feature>
<feature type="region of interest" description="Disordered" evidence="1">
    <location>
        <begin position="67"/>
        <end position="99"/>
    </location>
</feature>
<dbReference type="Proteomes" id="UP000516437">
    <property type="component" value="Chromosome 1"/>
</dbReference>
<feature type="region of interest" description="Disordered" evidence="1">
    <location>
        <begin position="1"/>
        <end position="20"/>
    </location>
</feature>
<proteinExistence type="predicted"/>
<dbReference type="AlphaFoldDB" id="A0A6A1WMI6"/>
<accession>A0A6A1WMI6</accession>